<keyword evidence="3" id="KW-1015">Disulfide bond</keyword>
<dbReference type="GO" id="GO:0005576">
    <property type="term" value="C:extracellular region"/>
    <property type="evidence" value="ECO:0007669"/>
    <property type="project" value="UniProtKB-SubCell"/>
</dbReference>
<keyword evidence="2" id="KW-0964">Secreted</keyword>
<evidence type="ECO:0000256" key="3">
    <source>
        <dbReference type="ARBA" id="ARBA00023157"/>
    </source>
</evidence>
<dbReference type="Proteomes" id="UP000826661">
    <property type="component" value="Chromosome VII"/>
</dbReference>
<evidence type="ECO:0000256" key="9">
    <source>
        <dbReference type="SAM" id="SignalP"/>
    </source>
</evidence>
<keyword evidence="10" id="KW-0378">Hydrolase</keyword>
<proteinExistence type="predicted"/>
<dbReference type="SUPFAM" id="SSF51126">
    <property type="entry name" value="Pectin lyase-like"/>
    <property type="match status" value="1"/>
</dbReference>
<evidence type="ECO:0000256" key="2">
    <source>
        <dbReference type="ARBA" id="ARBA00022525"/>
    </source>
</evidence>
<evidence type="ECO:0000313" key="10">
    <source>
        <dbReference type="EMBL" id="QYT05063.1"/>
    </source>
</evidence>
<evidence type="ECO:0000256" key="4">
    <source>
        <dbReference type="ARBA" id="ARBA00023277"/>
    </source>
</evidence>
<accession>A0A8G0PLJ0</accession>
<dbReference type="InterPro" id="IPR011050">
    <property type="entry name" value="Pectin_lyase_fold/virulence"/>
</dbReference>
<protein>
    <recommendedName>
        <fullName evidence="7">galacturonan 1,4-alpha-galacturonidase</fullName>
        <ecNumber evidence="7">3.2.1.67</ecNumber>
    </recommendedName>
</protein>
<organism evidence="10 11">
    <name type="scientific">Trichoderma simmonsii</name>
    <dbReference type="NCBI Taxonomy" id="1491479"/>
    <lineage>
        <taxon>Eukaryota</taxon>
        <taxon>Fungi</taxon>
        <taxon>Dikarya</taxon>
        <taxon>Ascomycota</taxon>
        <taxon>Pezizomycotina</taxon>
        <taxon>Sordariomycetes</taxon>
        <taxon>Hypocreomycetidae</taxon>
        <taxon>Hypocreales</taxon>
        <taxon>Hypocreaceae</taxon>
        <taxon>Trichoderma</taxon>
    </lineage>
</organism>
<feature type="chain" id="PRO_5034836029" description="galacturonan 1,4-alpha-galacturonidase" evidence="9">
    <location>
        <begin position="20"/>
        <end position="155"/>
    </location>
</feature>
<evidence type="ECO:0000256" key="8">
    <source>
        <dbReference type="ARBA" id="ARBA00048766"/>
    </source>
</evidence>
<dbReference type="EMBL" id="CP075870">
    <property type="protein sequence ID" value="QYT05063.1"/>
    <property type="molecule type" value="Genomic_DNA"/>
</dbReference>
<dbReference type="GO" id="GO:0000272">
    <property type="term" value="P:polysaccharide catabolic process"/>
    <property type="evidence" value="ECO:0007669"/>
    <property type="project" value="UniProtKB-KW"/>
</dbReference>
<keyword evidence="4" id="KW-0119">Carbohydrate metabolism</keyword>
<dbReference type="PANTHER" id="PTHR31736">
    <property type="match status" value="1"/>
</dbReference>
<dbReference type="PANTHER" id="PTHR31736:SF12">
    <property type="entry name" value="EXO-POLYGALACTURONASE, PUTATIVE-RELATED"/>
    <property type="match status" value="1"/>
</dbReference>
<dbReference type="AlphaFoldDB" id="A0A8G0PLJ0"/>
<evidence type="ECO:0000256" key="5">
    <source>
        <dbReference type="ARBA" id="ARBA00023326"/>
    </source>
</evidence>
<comment type="catalytic activity">
    <reaction evidence="8">
        <text>[(1-&gt;4)-alpha-D-galacturonosyl](n) + H2O = alpha-D-galacturonate + [(1-&gt;4)-alpha-D-galacturonosyl](n-1)</text>
        <dbReference type="Rhea" id="RHEA:14117"/>
        <dbReference type="Rhea" id="RHEA-COMP:14570"/>
        <dbReference type="Rhea" id="RHEA-COMP:14572"/>
        <dbReference type="ChEBI" id="CHEBI:15377"/>
        <dbReference type="ChEBI" id="CHEBI:58658"/>
        <dbReference type="ChEBI" id="CHEBI:140523"/>
        <dbReference type="EC" id="3.2.1.67"/>
    </reaction>
</comment>
<sequence>MKLLRPVLWALTTAFVANAHSLPSPQHTCVIPALKDGRDDAPAIREAFSKCGNNGKVVFQKDTTYSVQTALQLHNLKNVQVDLFGTLEVFEAALSWYSSVIDKRSIQRMCGIGFCMGRITTSKTFPSRWNSQAKTSPLMGMDPGRLTDKGKCGMI</sequence>
<evidence type="ECO:0000256" key="6">
    <source>
        <dbReference type="ARBA" id="ARBA00037312"/>
    </source>
</evidence>
<dbReference type="GO" id="GO:0047911">
    <property type="term" value="F:galacturan 1,4-alpha-galacturonidase activity"/>
    <property type="evidence" value="ECO:0007669"/>
    <property type="project" value="UniProtKB-EC"/>
</dbReference>
<keyword evidence="11" id="KW-1185">Reference proteome</keyword>
<name>A0A8G0PLJ0_9HYPO</name>
<comment type="function">
    <text evidence="6">Specific in hydrolyzing the terminal glycosidic bond of polygalacturonic acid and oligogalacturonates.</text>
</comment>
<dbReference type="InterPro" id="IPR012334">
    <property type="entry name" value="Pectin_lyas_fold"/>
</dbReference>
<gene>
    <name evidence="10" type="ORF">H0G86_011958</name>
</gene>
<evidence type="ECO:0000256" key="1">
    <source>
        <dbReference type="ARBA" id="ARBA00004613"/>
    </source>
</evidence>
<comment type="subcellular location">
    <subcellularLocation>
        <location evidence="1">Secreted</location>
    </subcellularLocation>
</comment>
<keyword evidence="5" id="KW-0624">Polysaccharide degradation</keyword>
<keyword evidence="9" id="KW-0732">Signal</keyword>
<evidence type="ECO:0000313" key="11">
    <source>
        <dbReference type="Proteomes" id="UP000826661"/>
    </source>
</evidence>
<reference evidence="10 11" key="1">
    <citation type="journal article" date="2021" name="BMC Genomics">
        <title>Telomere-to-telomere genome assembly of asparaginase-producing Trichoderma simmonsii.</title>
        <authorList>
            <person name="Chung D."/>
            <person name="Kwon Y.M."/>
            <person name="Yang Y."/>
        </authorList>
    </citation>
    <scope>NUCLEOTIDE SEQUENCE [LARGE SCALE GENOMIC DNA]</scope>
    <source>
        <strain evidence="10 11">GH-Sj1</strain>
    </source>
</reference>
<dbReference type="Gene3D" id="2.160.20.10">
    <property type="entry name" value="Single-stranded right-handed beta-helix, Pectin lyase-like"/>
    <property type="match status" value="1"/>
</dbReference>
<dbReference type="EC" id="3.2.1.67" evidence="7"/>
<evidence type="ECO:0000256" key="7">
    <source>
        <dbReference type="ARBA" id="ARBA00038933"/>
    </source>
</evidence>
<feature type="signal peptide" evidence="9">
    <location>
        <begin position="1"/>
        <end position="19"/>
    </location>
</feature>